<feature type="transmembrane region" description="Helical" evidence="1">
    <location>
        <begin position="12"/>
        <end position="37"/>
    </location>
</feature>
<dbReference type="Proteomes" id="UP000199297">
    <property type="component" value="Unassembled WGS sequence"/>
</dbReference>
<dbReference type="RefSeq" id="WP_085285431.1">
    <property type="nucleotide sequence ID" value="NZ_FOBI01000012.1"/>
</dbReference>
<reference evidence="3" key="1">
    <citation type="submission" date="2016-10" db="EMBL/GenBank/DDBJ databases">
        <authorList>
            <person name="Varghese N."/>
            <person name="Submissions S."/>
        </authorList>
    </citation>
    <scope>NUCLEOTIDE SEQUENCE [LARGE SCALE GENOMIC DNA]</scope>
    <source>
        <strain evidence="3">CGMCC 1.9127</strain>
    </source>
</reference>
<keyword evidence="3" id="KW-1185">Reference proteome</keyword>
<feature type="transmembrane region" description="Helical" evidence="1">
    <location>
        <begin position="44"/>
        <end position="64"/>
    </location>
</feature>
<sequence>MEKVKNNKLGFTISIFFLFGMLLKESVLFPIVAFFILNDFYASQVSYVLFALIVSYLLFKYVILPNNPFKAVISVEGVNAYNTAIAIIIGIFSIALAFSLWGTQVFVVAQFSERAFRILCQPKLLNI</sequence>
<name>A0A1H7QK74_9GAMM</name>
<keyword evidence="1" id="KW-0472">Membrane</keyword>
<feature type="transmembrane region" description="Helical" evidence="1">
    <location>
        <begin position="84"/>
        <end position="109"/>
    </location>
</feature>
<dbReference type="EMBL" id="FOBI01000012">
    <property type="protein sequence ID" value="SEL48189.1"/>
    <property type="molecule type" value="Genomic_DNA"/>
</dbReference>
<evidence type="ECO:0000313" key="2">
    <source>
        <dbReference type="EMBL" id="SEL48189.1"/>
    </source>
</evidence>
<gene>
    <name evidence="2" type="ORF">SAMN05216262_1122</name>
</gene>
<dbReference type="AlphaFoldDB" id="A0A1H7QK74"/>
<organism evidence="2 3">
    <name type="scientific">Colwellia chukchiensis</name>
    <dbReference type="NCBI Taxonomy" id="641665"/>
    <lineage>
        <taxon>Bacteria</taxon>
        <taxon>Pseudomonadati</taxon>
        <taxon>Pseudomonadota</taxon>
        <taxon>Gammaproteobacteria</taxon>
        <taxon>Alteromonadales</taxon>
        <taxon>Colwelliaceae</taxon>
        <taxon>Colwellia</taxon>
    </lineage>
</organism>
<keyword evidence="1" id="KW-1133">Transmembrane helix</keyword>
<evidence type="ECO:0000256" key="1">
    <source>
        <dbReference type="SAM" id="Phobius"/>
    </source>
</evidence>
<accession>A0A1H7QK74</accession>
<evidence type="ECO:0000313" key="3">
    <source>
        <dbReference type="Proteomes" id="UP000199297"/>
    </source>
</evidence>
<proteinExistence type="predicted"/>
<protein>
    <submittedName>
        <fullName evidence="2">Uncharacterized protein</fullName>
    </submittedName>
</protein>
<keyword evidence="1" id="KW-0812">Transmembrane</keyword>